<dbReference type="Pfam" id="PF11845">
    <property type="entry name" value="Tll0287-like"/>
    <property type="match status" value="1"/>
</dbReference>
<evidence type="ECO:0000313" key="3">
    <source>
        <dbReference type="EMBL" id="RRQ20629.1"/>
    </source>
</evidence>
<dbReference type="PROSITE" id="PS50885">
    <property type="entry name" value="HAMP"/>
    <property type="match status" value="1"/>
</dbReference>
<feature type="transmembrane region" description="Helical" evidence="1">
    <location>
        <begin position="7"/>
        <end position="24"/>
    </location>
</feature>
<dbReference type="Pfam" id="PF00672">
    <property type="entry name" value="HAMP"/>
    <property type="match status" value="1"/>
</dbReference>
<keyword evidence="4" id="KW-1185">Reference proteome</keyword>
<keyword evidence="1" id="KW-0812">Transmembrane</keyword>
<dbReference type="InterPro" id="IPR021796">
    <property type="entry name" value="Tll0287-like_dom"/>
</dbReference>
<dbReference type="SMART" id="SM00304">
    <property type="entry name" value="HAMP"/>
    <property type="match status" value="1"/>
</dbReference>
<proteinExistence type="predicted"/>
<organism evidence="3 4">
    <name type="scientific">Thiohalobacter thiocyanaticus</name>
    <dbReference type="NCBI Taxonomy" id="585455"/>
    <lineage>
        <taxon>Bacteria</taxon>
        <taxon>Pseudomonadati</taxon>
        <taxon>Pseudomonadota</taxon>
        <taxon>Gammaproteobacteria</taxon>
        <taxon>Thiohalobacterales</taxon>
        <taxon>Thiohalobacteraceae</taxon>
        <taxon>Thiohalobacter</taxon>
    </lineage>
</organism>
<dbReference type="EMBL" id="QZMU01000001">
    <property type="protein sequence ID" value="RRQ20629.1"/>
    <property type="molecule type" value="Genomic_DNA"/>
</dbReference>
<dbReference type="GO" id="GO:0016020">
    <property type="term" value="C:membrane"/>
    <property type="evidence" value="ECO:0007669"/>
    <property type="project" value="InterPro"/>
</dbReference>
<comment type="caution">
    <text evidence="3">The sequence shown here is derived from an EMBL/GenBank/DDBJ whole genome shotgun (WGS) entry which is preliminary data.</text>
</comment>
<dbReference type="AlphaFoldDB" id="A0A426QFV6"/>
<keyword evidence="1" id="KW-1133">Transmembrane helix</keyword>
<feature type="transmembrane region" description="Helical" evidence="1">
    <location>
        <begin position="211"/>
        <end position="231"/>
    </location>
</feature>
<reference evidence="3 4" key="1">
    <citation type="journal article" date="2010" name="Int. J. Syst. Evol. Microbiol.">
        <title>Thiohalobacter thiocyanaticus gen. nov., sp. nov., a moderately halophilic, sulfur-oxidizing gammaproteobacterium from hypersaline lakes, that utilizes thiocyanate.</title>
        <authorList>
            <person name="Sorokin D.Y."/>
            <person name="Kovaleva O.L."/>
            <person name="Tourova T.P."/>
            <person name="Muyzer G."/>
        </authorList>
    </citation>
    <scope>NUCLEOTIDE SEQUENCE [LARGE SCALE GENOMIC DNA]</scope>
    <source>
        <strain evidence="3 4">Hrh1</strain>
    </source>
</reference>
<dbReference type="RefSeq" id="WP_125179842.1">
    <property type="nucleotide sequence ID" value="NZ_QZMU01000001.1"/>
</dbReference>
<protein>
    <submittedName>
        <fullName evidence="3">DUF3365 domain-containing protein</fullName>
    </submittedName>
</protein>
<dbReference type="InterPro" id="IPR003660">
    <property type="entry name" value="HAMP_dom"/>
</dbReference>
<dbReference type="GO" id="GO:0007165">
    <property type="term" value="P:signal transduction"/>
    <property type="evidence" value="ECO:0007669"/>
    <property type="project" value="InterPro"/>
</dbReference>
<keyword evidence="1" id="KW-0472">Membrane</keyword>
<evidence type="ECO:0000256" key="1">
    <source>
        <dbReference type="SAM" id="Phobius"/>
    </source>
</evidence>
<evidence type="ECO:0000313" key="4">
    <source>
        <dbReference type="Proteomes" id="UP000287798"/>
    </source>
</evidence>
<dbReference type="SUPFAM" id="SSF158472">
    <property type="entry name" value="HAMP domain-like"/>
    <property type="match status" value="1"/>
</dbReference>
<accession>A0A426QFV6</accession>
<dbReference type="Proteomes" id="UP000287798">
    <property type="component" value="Unassembled WGS sequence"/>
</dbReference>
<gene>
    <name evidence="3" type="ORF">D6C00_00605</name>
</gene>
<sequence>MGITAKFNLILVSVLGTGFAVIGLNTHRTLYESAYHEVLRQAGLMMDSAMAVRGYTIDEIRPLLVDDLEESFLPQIVPAYAATRSFMRLHESNPDYVYKEATLNPTNPRNRAVDWETDIISMFQNQPQLEEFTGERDTPKRRSLYLSRPIRIGNQDCLSCHSTPSQAPQTMLARYGNANGFGWKLHQVVGAQIVSVPMEVPIAKAQETFRLLMIVLAVTFIVVIVLINVLLRLTVISPIQKMSHTADQVSRGTLDVPEFETAGRDEISVLAASFNRMRRSLDKAMALLDGERR</sequence>
<dbReference type="Gene3D" id="6.10.340.10">
    <property type="match status" value="1"/>
</dbReference>
<name>A0A426QFV6_9GAMM</name>
<evidence type="ECO:0000259" key="2">
    <source>
        <dbReference type="PROSITE" id="PS50885"/>
    </source>
</evidence>
<feature type="domain" description="HAMP" evidence="2">
    <location>
        <begin position="233"/>
        <end position="286"/>
    </location>
</feature>
<dbReference type="OrthoDB" id="9797588at2"/>
<dbReference type="CDD" id="cd06225">
    <property type="entry name" value="HAMP"/>
    <property type="match status" value="1"/>
</dbReference>